<proteinExistence type="predicted"/>
<dbReference type="Gene3D" id="1.10.10.10">
    <property type="entry name" value="Winged helix-like DNA-binding domain superfamily/Winged helix DNA-binding domain"/>
    <property type="match status" value="1"/>
</dbReference>
<dbReference type="RefSeq" id="WP_306994183.1">
    <property type="nucleotide sequence ID" value="NZ_JAUSUT010000001.1"/>
</dbReference>
<organism evidence="7 8">
    <name type="scientific">Amycolatopsis thermophila</name>
    <dbReference type="NCBI Taxonomy" id="206084"/>
    <lineage>
        <taxon>Bacteria</taxon>
        <taxon>Bacillati</taxon>
        <taxon>Actinomycetota</taxon>
        <taxon>Actinomycetes</taxon>
        <taxon>Pseudonocardiales</taxon>
        <taxon>Pseudonocardiaceae</taxon>
        <taxon>Amycolatopsis</taxon>
    </lineage>
</organism>
<feature type="domain" description="HTH iclR-type" evidence="5">
    <location>
        <begin position="17"/>
        <end position="78"/>
    </location>
</feature>
<dbReference type="PANTHER" id="PTHR30136">
    <property type="entry name" value="HELIX-TURN-HELIX TRANSCRIPTIONAL REGULATOR, ICLR FAMILY"/>
    <property type="match status" value="1"/>
</dbReference>
<dbReference type="Pfam" id="PF01614">
    <property type="entry name" value="IclR_C"/>
    <property type="match status" value="1"/>
</dbReference>
<name>A0ABU0EYB7_9PSEU</name>
<feature type="domain" description="IclR-ED" evidence="6">
    <location>
        <begin position="79"/>
        <end position="266"/>
    </location>
</feature>
<dbReference type="Proteomes" id="UP001229651">
    <property type="component" value="Unassembled WGS sequence"/>
</dbReference>
<evidence type="ECO:0000259" key="5">
    <source>
        <dbReference type="PROSITE" id="PS51077"/>
    </source>
</evidence>
<dbReference type="InterPro" id="IPR050707">
    <property type="entry name" value="HTH_MetabolicPath_Reg"/>
</dbReference>
<accession>A0ABU0EYB7</accession>
<comment type="caution">
    <text evidence="7">The sequence shown here is derived from an EMBL/GenBank/DDBJ whole genome shotgun (WGS) entry which is preliminary data.</text>
</comment>
<dbReference type="InterPro" id="IPR005471">
    <property type="entry name" value="Tscrpt_reg_IclR_N"/>
</dbReference>
<protein>
    <submittedName>
        <fullName evidence="7">IclR family acetate operon transcriptional repressor</fullName>
    </submittedName>
</protein>
<dbReference type="EMBL" id="JAUSUT010000001">
    <property type="protein sequence ID" value="MDQ0380313.1"/>
    <property type="molecule type" value="Genomic_DNA"/>
</dbReference>
<evidence type="ECO:0000313" key="7">
    <source>
        <dbReference type="EMBL" id="MDQ0380313.1"/>
    </source>
</evidence>
<evidence type="ECO:0000256" key="3">
    <source>
        <dbReference type="ARBA" id="ARBA00023163"/>
    </source>
</evidence>
<dbReference type="SUPFAM" id="SSF55781">
    <property type="entry name" value="GAF domain-like"/>
    <property type="match status" value="1"/>
</dbReference>
<evidence type="ECO:0000256" key="2">
    <source>
        <dbReference type="ARBA" id="ARBA00023125"/>
    </source>
</evidence>
<dbReference type="InterPro" id="IPR036388">
    <property type="entry name" value="WH-like_DNA-bd_sf"/>
</dbReference>
<dbReference type="SUPFAM" id="SSF46785">
    <property type="entry name" value="Winged helix' DNA-binding domain"/>
    <property type="match status" value="1"/>
</dbReference>
<evidence type="ECO:0000256" key="1">
    <source>
        <dbReference type="ARBA" id="ARBA00023015"/>
    </source>
</evidence>
<sequence>MDQEPTAATEARYGYAIEAVENAAKTLLMLRTRSTIRAVDVSAELGVARSTAHRMVSTLAQAGLLQRNLTDKTYTAGHALVELGMVVADAVDVRPVVQPLLTQLAFETGETAHFLVREQDEVLFTLVAEGTYVIRSASRVGSRLPAHTTSAGKCLLATLTSEELSALYPPGQPLEGGTERAIRDRGQLLDELAEVAEAGWAVNRSESEPGLYAVSVAVPGRRGRALGAITISGPAERLEPLTKQTVEKLRSAVAAVQVQLAGAPWRHPDDSGTHRRTNSSPDTA</sequence>
<dbReference type="Gene3D" id="3.30.450.40">
    <property type="match status" value="1"/>
</dbReference>
<dbReference type="PROSITE" id="PS51077">
    <property type="entry name" value="HTH_ICLR"/>
    <property type="match status" value="1"/>
</dbReference>
<keyword evidence="3" id="KW-0804">Transcription</keyword>
<dbReference type="InterPro" id="IPR014757">
    <property type="entry name" value="Tscrpt_reg_IclR_C"/>
</dbReference>
<reference evidence="7 8" key="1">
    <citation type="submission" date="2023-07" db="EMBL/GenBank/DDBJ databases">
        <title>Sequencing the genomes of 1000 actinobacteria strains.</title>
        <authorList>
            <person name="Klenk H.-P."/>
        </authorList>
    </citation>
    <scope>NUCLEOTIDE SEQUENCE [LARGE SCALE GENOMIC DNA]</scope>
    <source>
        <strain evidence="7 8">DSM 45805</strain>
    </source>
</reference>
<feature type="region of interest" description="Disordered" evidence="4">
    <location>
        <begin position="261"/>
        <end position="284"/>
    </location>
</feature>
<keyword evidence="8" id="KW-1185">Reference proteome</keyword>
<dbReference type="SMART" id="SM00346">
    <property type="entry name" value="HTH_ICLR"/>
    <property type="match status" value="1"/>
</dbReference>
<dbReference type="PANTHER" id="PTHR30136:SF24">
    <property type="entry name" value="HTH-TYPE TRANSCRIPTIONAL REPRESSOR ALLR"/>
    <property type="match status" value="1"/>
</dbReference>
<evidence type="ECO:0000313" key="8">
    <source>
        <dbReference type="Proteomes" id="UP001229651"/>
    </source>
</evidence>
<evidence type="ECO:0000259" key="6">
    <source>
        <dbReference type="PROSITE" id="PS51078"/>
    </source>
</evidence>
<dbReference type="InterPro" id="IPR036390">
    <property type="entry name" value="WH_DNA-bd_sf"/>
</dbReference>
<dbReference type="InterPro" id="IPR029016">
    <property type="entry name" value="GAF-like_dom_sf"/>
</dbReference>
<keyword evidence="1" id="KW-0805">Transcription regulation</keyword>
<dbReference type="PROSITE" id="PS51078">
    <property type="entry name" value="ICLR_ED"/>
    <property type="match status" value="1"/>
</dbReference>
<dbReference type="Pfam" id="PF09339">
    <property type="entry name" value="HTH_IclR"/>
    <property type="match status" value="1"/>
</dbReference>
<gene>
    <name evidence="7" type="ORF">FB470_004307</name>
</gene>
<evidence type="ECO:0000256" key="4">
    <source>
        <dbReference type="SAM" id="MobiDB-lite"/>
    </source>
</evidence>
<keyword evidence="2" id="KW-0238">DNA-binding</keyword>